<proteinExistence type="predicted"/>
<protein>
    <recommendedName>
        <fullName evidence="1">PD-(D/E)XK endonuclease-like domain-containing protein</fullName>
    </recommendedName>
</protein>
<feature type="domain" description="PD-(D/E)XK endonuclease-like" evidence="1">
    <location>
        <begin position="22"/>
        <end position="270"/>
    </location>
</feature>
<reference evidence="2 3" key="1">
    <citation type="journal article" date="2009" name="Stand. Genomic Sci.">
        <title>Complete genome sequence of Pirellula staleyi type strain (ATCC 27377).</title>
        <authorList>
            <person name="Clum A."/>
            <person name="Tindall B.J."/>
            <person name="Sikorski J."/>
            <person name="Ivanova N."/>
            <person name="Mavrommatis K."/>
            <person name="Lucas S."/>
            <person name="Glavina del Rio T."/>
            <person name="Nolan M."/>
            <person name="Chen F."/>
            <person name="Tice H."/>
            <person name="Pitluck S."/>
            <person name="Cheng J.F."/>
            <person name="Chertkov O."/>
            <person name="Brettin T."/>
            <person name="Han C."/>
            <person name="Detter J.C."/>
            <person name="Kuske C."/>
            <person name="Bruce D."/>
            <person name="Goodwin L."/>
            <person name="Ovchinikova G."/>
            <person name="Pati A."/>
            <person name="Mikhailova N."/>
            <person name="Chen A."/>
            <person name="Palaniappan K."/>
            <person name="Land M."/>
            <person name="Hauser L."/>
            <person name="Chang Y.J."/>
            <person name="Jeffries C.D."/>
            <person name="Chain P."/>
            <person name="Rohde M."/>
            <person name="Goker M."/>
            <person name="Bristow J."/>
            <person name="Eisen J.A."/>
            <person name="Markowitz V."/>
            <person name="Hugenholtz P."/>
            <person name="Kyrpides N.C."/>
            <person name="Klenk H.P."/>
            <person name="Lapidus A."/>
        </authorList>
    </citation>
    <scope>NUCLEOTIDE SEQUENCE [LARGE SCALE GENOMIC DNA]</scope>
    <source>
        <strain evidence="3">ATCC 27377 / DSM 6068 / ICPB 4128</strain>
    </source>
</reference>
<dbReference type="STRING" id="530564.Psta_3407"/>
<dbReference type="OrthoDB" id="9796820at2"/>
<dbReference type="InterPro" id="IPR011604">
    <property type="entry name" value="PDDEXK-like_dom_sf"/>
</dbReference>
<dbReference type="HOGENOM" id="CLU_086290_0_0_0"/>
<dbReference type="AlphaFoldDB" id="D2QXZ4"/>
<dbReference type="EMBL" id="CP001848">
    <property type="protein sequence ID" value="ADB18071.1"/>
    <property type="molecule type" value="Genomic_DNA"/>
</dbReference>
<dbReference type="Gene3D" id="3.90.320.10">
    <property type="match status" value="1"/>
</dbReference>
<dbReference type="Proteomes" id="UP000001887">
    <property type="component" value="Chromosome"/>
</dbReference>
<accession>D2QXZ4</accession>
<dbReference type="Pfam" id="PF12705">
    <property type="entry name" value="PDDEXK_1"/>
    <property type="match status" value="1"/>
</dbReference>
<dbReference type="eggNOG" id="COG2887">
    <property type="taxonomic scope" value="Bacteria"/>
</dbReference>
<sequence>MSLELDVDPNEVAEKLTGRNYISWSAISTYQACPLRWCFRYVHGLPEAFVSSSLVFGSAIHQAAELHYYELLSGNPAPALDTLLSAYHAAWLERDLASIKFGKDEDINSLSDLAERVLSAFRASPLANPNGQIVGVEEELRGRIVEGCPELLARVDLILDEGSELVVTDLKTAKSRWSQHQAHDSGGQLMLYSELAKELMPGKPIRLQFLVVTKSKSPVVEMRKISIDSARIKRTRSIFWQVWQAMRRGIVYPIPSPMNCPNCPFQKPCRSWQG</sequence>
<evidence type="ECO:0000313" key="3">
    <source>
        <dbReference type="Proteomes" id="UP000001887"/>
    </source>
</evidence>
<gene>
    <name evidence="2" type="ordered locus">Psta_3407</name>
</gene>
<organism evidence="2 3">
    <name type="scientific">Pirellula staleyi (strain ATCC 27377 / DSM 6068 / ICPB 4128)</name>
    <name type="common">Pirella staleyi</name>
    <dbReference type="NCBI Taxonomy" id="530564"/>
    <lineage>
        <taxon>Bacteria</taxon>
        <taxon>Pseudomonadati</taxon>
        <taxon>Planctomycetota</taxon>
        <taxon>Planctomycetia</taxon>
        <taxon>Pirellulales</taxon>
        <taxon>Pirellulaceae</taxon>
        <taxon>Pirellula</taxon>
    </lineage>
</organism>
<dbReference type="InterPro" id="IPR038726">
    <property type="entry name" value="PDDEXK_AddAB-type"/>
</dbReference>
<evidence type="ECO:0000313" key="2">
    <source>
        <dbReference type="EMBL" id="ADB18071.1"/>
    </source>
</evidence>
<evidence type="ECO:0000259" key="1">
    <source>
        <dbReference type="Pfam" id="PF12705"/>
    </source>
</evidence>
<keyword evidence="3" id="KW-1185">Reference proteome</keyword>
<name>D2QXZ4_PIRSD</name>
<dbReference type="KEGG" id="psl:Psta_3407"/>